<dbReference type="Gene3D" id="3.90.280.10">
    <property type="entry name" value="PEBP-like"/>
    <property type="match status" value="1"/>
</dbReference>
<dbReference type="InterPro" id="IPR036610">
    <property type="entry name" value="PEBP-like_sf"/>
</dbReference>
<dbReference type="Pfam" id="PF01161">
    <property type="entry name" value="PBP"/>
    <property type="match status" value="1"/>
</dbReference>
<dbReference type="NCBIfam" id="TIGR00481">
    <property type="entry name" value="YbhB/YbcL family Raf kinase inhibitor-like protein"/>
    <property type="match status" value="1"/>
</dbReference>
<accession>A0A3A4ZP37</accession>
<organism evidence="1 2">
    <name type="scientific">candidate division WWE3 bacterium</name>
    <dbReference type="NCBI Taxonomy" id="2053526"/>
    <lineage>
        <taxon>Bacteria</taxon>
        <taxon>Katanobacteria</taxon>
    </lineage>
</organism>
<gene>
    <name evidence="1" type="ORF">C4561_00265</name>
</gene>
<dbReference type="Proteomes" id="UP000265540">
    <property type="component" value="Unassembled WGS sequence"/>
</dbReference>
<dbReference type="PANTHER" id="PTHR30289:SF1">
    <property type="entry name" value="PEBP (PHOSPHATIDYLETHANOLAMINE-BINDING PROTEIN) FAMILY PROTEIN"/>
    <property type="match status" value="1"/>
</dbReference>
<dbReference type="AlphaFoldDB" id="A0A3A4ZP37"/>
<comment type="caution">
    <text evidence="1">The sequence shown here is derived from an EMBL/GenBank/DDBJ whole genome shotgun (WGS) entry which is preliminary data.</text>
</comment>
<dbReference type="SUPFAM" id="SSF49777">
    <property type="entry name" value="PEBP-like"/>
    <property type="match status" value="1"/>
</dbReference>
<protein>
    <submittedName>
        <fullName evidence="1">YbhB/YbcL family Raf kinase inhibitor-like protein</fullName>
    </submittedName>
</protein>
<evidence type="ECO:0000313" key="1">
    <source>
        <dbReference type="EMBL" id="RJR28286.1"/>
    </source>
</evidence>
<evidence type="ECO:0000313" key="2">
    <source>
        <dbReference type="Proteomes" id="UP000265540"/>
    </source>
</evidence>
<dbReference type="EMBL" id="QZJF01000002">
    <property type="protein sequence ID" value="RJR28286.1"/>
    <property type="molecule type" value="Genomic_DNA"/>
</dbReference>
<dbReference type="CDD" id="cd00865">
    <property type="entry name" value="PEBP_bact_arch"/>
    <property type="match status" value="1"/>
</dbReference>
<sequence>MVLLFVFGFGVFYWYLTNIGFDLSNYQIIKPEEQKPAVEYPNKVKLTSSVFKVDEKIPEKYTCVGEDINPPLSITGTPAEAKSLVLILDDPDAPFKTWTHWVIYNINPATTEIEEDSVPKGAYLGENDFGKGTYVGPCPPAGRHRYNFYLYALDRVLELDEGANREELEEAMEGHIIDVAVPLIGYFEK</sequence>
<dbReference type="PANTHER" id="PTHR30289">
    <property type="entry name" value="UNCHARACTERIZED PROTEIN YBCL-RELATED"/>
    <property type="match status" value="1"/>
</dbReference>
<dbReference type="InterPro" id="IPR008914">
    <property type="entry name" value="PEBP"/>
</dbReference>
<reference evidence="1 2" key="1">
    <citation type="journal article" date="2017" name="ISME J.">
        <title>Energy and carbon metabolisms in a deep terrestrial subsurface fluid microbial community.</title>
        <authorList>
            <person name="Momper L."/>
            <person name="Jungbluth S.P."/>
            <person name="Lee M.D."/>
            <person name="Amend J.P."/>
        </authorList>
    </citation>
    <scope>NUCLEOTIDE SEQUENCE [LARGE SCALE GENOMIC DNA]</scope>
    <source>
        <strain evidence="1">SURF_46</strain>
    </source>
</reference>
<dbReference type="InterPro" id="IPR005247">
    <property type="entry name" value="YbhB_YbcL/LppC-like"/>
</dbReference>
<proteinExistence type="predicted"/>
<name>A0A3A4ZP37_UNCKA</name>